<gene>
    <name evidence="7" type="ORF">MVES_003138</name>
</gene>
<dbReference type="SMART" id="SM00278">
    <property type="entry name" value="HhH1"/>
    <property type="match status" value="1"/>
</dbReference>
<dbReference type="SMART" id="SM00478">
    <property type="entry name" value="ENDO3c"/>
    <property type="match status" value="1"/>
</dbReference>
<evidence type="ECO:0008006" key="9">
    <source>
        <dbReference type="Google" id="ProtNLM"/>
    </source>
</evidence>
<evidence type="ECO:0000256" key="1">
    <source>
        <dbReference type="ARBA" id="ARBA00010817"/>
    </source>
</evidence>
<dbReference type="Proteomes" id="UP000232875">
    <property type="component" value="Unassembled WGS sequence"/>
</dbReference>
<dbReference type="GO" id="GO:0006307">
    <property type="term" value="P:DNA alkylation repair"/>
    <property type="evidence" value="ECO:0007669"/>
    <property type="project" value="TreeGrafter"/>
</dbReference>
<dbReference type="GO" id="GO:0006285">
    <property type="term" value="P:base-excision repair, AP site formation"/>
    <property type="evidence" value="ECO:0007669"/>
    <property type="project" value="TreeGrafter"/>
</dbReference>
<dbReference type="AlphaFoldDB" id="A0A2N1J8H6"/>
<keyword evidence="8" id="KW-1185">Reference proteome</keyword>
<evidence type="ECO:0000256" key="2">
    <source>
        <dbReference type="ARBA" id="ARBA00022763"/>
    </source>
</evidence>
<dbReference type="InterPro" id="IPR003583">
    <property type="entry name" value="Hlx-hairpin-Hlx_DNA-bd_motif"/>
</dbReference>
<dbReference type="InterPro" id="IPR003265">
    <property type="entry name" value="HhH-GPD_domain"/>
</dbReference>
<dbReference type="FunFam" id="1.10.340.30:FF:000004">
    <property type="entry name" value="DNA-3-methyladenine glycosylase II"/>
    <property type="match status" value="1"/>
</dbReference>
<proteinExistence type="inferred from homology"/>
<evidence type="ECO:0000313" key="7">
    <source>
        <dbReference type="EMBL" id="PKI82855.1"/>
    </source>
</evidence>
<dbReference type="SUPFAM" id="SSF48150">
    <property type="entry name" value="DNA-glycosylase"/>
    <property type="match status" value="1"/>
</dbReference>
<dbReference type="InterPro" id="IPR011257">
    <property type="entry name" value="DNA_glycosylase"/>
</dbReference>
<name>A0A2N1J8H6_9BASI</name>
<dbReference type="EMBL" id="KZ454993">
    <property type="protein sequence ID" value="PKI82855.1"/>
    <property type="molecule type" value="Genomic_DNA"/>
</dbReference>
<sequence length="371" mass="41756">MHRGPFAGLPASKQSASLRRSRRTAKHVLPLETCALQVVPPPKEKNKVESAAAPLVAPKPRVPRKTTEPEVLPPLLPRDEIERCTTLQQPKLPFDLQEAKVFLCAQDPRFIPLFEQVELTMYDEMLNSRVKDLNLFQTLTTSILGQQISWLAARSIKYKLCRLFAPHLPETPDYGSMSPEQTPFPSPLALLDATDDQLRYAGLSGAKMKYVRDVARRFADGRLDVRRIVHMDYQECVAELTQVKGVGRWTAEMLLMFALRNPNVLPVGDLGVQRGIVFFYLSGAGGPLVMERKRKKDAEETKERLVFALGSDPLPLPQTTSLSHAVLRSRAQGNKTKKNMYLDEAEMEALAAPWAPFRSVACMFMWSMIDK</sequence>
<dbReference type="Gene3D" id="1.10.1670.40">
    <property type="match status" value="2"/>
</dbReference>
<accession>A0A2N1J8H6</accession>
<feature type="domain" description="HhH-GPD" evidence="6">
    <location>
        <begin position="144"/>
        <end position="311"/>
    </location>
</feature>
<dbReference type="Gene3D" id="1.10.340.30">
    <property type="entry name" value="Hypothetical protein, domain 2"/>
    <property type="match status" value="1"/>
</dbReference>
<dbReference type="PANTHER" id="PTHR43003:SF5">
    <property type="entry name" value="DNA-3-METHYLADENINE GLYCOSYLASE"/>
    <property type="match status" value="1"/>
</dbReference>
<dbReference type="InterPro" id="IPR051912">
    <property type="entry name" value="Alkylbase_DNA_Glycosylase/TA"/>
</dbReference>
<feature type="domain" description="Helix-hairpin-helix DNA-binding motif class 1" evidence="5">
    <location>
        <begin position="238"/>
        <end position="257"/>
    </location>
</feature>
<evidence type="ECO:0000259" key="5">
    <source>
        <dbReference type="SMART" id="SM00278"/>
    </source>
</evidence>
<dbReference type="Pfam" id="PF00730">
    <property type="entry name" value="HhH-GPD"/>
    <property type="match status" value="1"/>
</dbReference>
<evidence type="ECO:0000256" key="4">
    <source>
        <dbReference type="SAM" id="MobiDB-lite"/>
    </source>
</evidence>
<dbReference type="OrthoDB" id="415889at2759"/>
<dbReference type="STRING" id="2020962.A0A2N1J8H6"/>
<dbReference type="GO" id="GO:0005634">
    <property type="term" value="C:nucleus"/>
    <property type="evidence" value="ECO:0007669"/>
    <property type="project" value="TreeGrafter"/>
</dbReference>
<reference evidence="7 8" key="1">
    <citation type="submission" date="2017-10" db="EMBL/GenBank/DDBJ databases">
        <title>A novel species of cold-tolerant Malassezia isolated from bats.</title>
        <authorList>
            <person name="Lorch J.M."/>
            <person name="Palmer J.M."/>
            <person name="Vanderwolf K.J."/>
            <person name="Schmidt K.Z."/>
            <person name="Verant M.L."/>
            <person name="Weller T.J."/>
            <person name="Blehert D.S."/>
        </authorList>
    </citation>
    <scope>NUCLEOTIDE SEQUENCE [LARGE SCALE GENOMIC DNA]</scope>
    <source>
        <strain evidence="7 8">NWHC:44797-103</strain>
    </source>
</reference>
<dbReference type="GO" id="GO:0043916">
    <property type="term" value="F:DNA-7-methylguanine glycosylase activity"/>
    <property type="evidence" value="ECO:0007669"/>
    <property type="project" value="TreeGrafter"/>
</dbReference>
<dbReference type="PANTHER" id="PTHR43003">
    <property type="entry name" value="DNA-3-METHYLADENINE GLYCOSYLASE"/>
    <property type="match status" value="1"/>
</dbReference>
<dbReference type="GO" id="GO:0008725">
    <property type="term" value="F:DNA-3-methyladenine glycosylase activity"/>
    <property type="evidence" value="ECO:0007669"/>
    <property type="project" value="TreeGrafter"/>
</dbReference>
<evidence type="ECO:0000256" key="3">
    <source>
        <dbReference type="ARBA" id="ARBA00023204"/>
    </source>
</evidence>
<keyword evidence="3" id="KW-0234">DNA repair</keyword>
<dbReference type="CDD" id="cd00056">
    <property type="entry name" value="ENDO3c"/>
    <property type="match status" value="1"/>
</dbReference>
<dbReference type="GO" id="GO:0032993">
    <property type="term" value="C:protein-DNA complex"/>
    <property type="evidence" value="ECO:0007669"/>
    <property type="project" value="TreeGrafter"/>
</dbReference>
<feature type="region of interest" description="Disordered" evidence="4">
    <location>
        <begin position="1"/>
        <end position="24"/>
    </location>
</feature>
<protein>
    <recommendedName>
        <fullName evidence="9">HhH-GPD domain-containing protein</fullName>
    </recommendedName>
</protein>
<comment type="similarity">
    <text evidence="1">Belongs to the alkylbase DNA glycosidase AlkA family.</text>
</comment>
<evidence type="ECO:0000313" key="8">
    <source>
        <dbReference type="Proteomes" id="UP000232875"/>
    </source>
</evidence>
<organism evidence="7 8">
    <name type="scientific">Malassezia vespertilionis</name>
    <dbReference type="NCBI Taxonomy" id="2020962"/>
    <lineage>
        <taxon>Eukaryota</taxon>
        <taxon>Fungi</taxon>
        <taxon>Dikarya</taxon>
        <taxon>Basidiomycota</taxon>
        <taxon>Ustilaginomycotina</taxon>
        <taxon>Malasseziomycetes</taxon>
        <taxon>Malasseziales</taxon>
        <taxon>Malasseziaceae</taxon>
        <taxon>Malassezia</taxon>
    </lineage>
</organism>
<dbReference type="GO" id="GO:0032131">
    <property type="term" value="F:alkylated DNA binding"/>
    <property type="evidence" value="ECO:0007669"/>
    <property type="project" value="TreeGrafter"/>
</dbReference>
<evidence type="ECO:0000259" key="6">
    <source>
        <dbReference type="SMART" id="SM00478"/>
    </source>
</evidence>
<keyword evidence="2" id="KW-0227">DNA damage</keyword>